<feature type="transmembrane region" description="Helical" evidence="1">
    <location>
        <begin position="255"/>
        <end position="273"/>
    </location>
</feature>
<keyword evidence="1" id="KW-1133">Transmembrane helix</keyword>
<reference evidence="2 3" key="4">
    <citation type="journal article" date="2020" name="Sci. Rep.">
        <title>beta-carboline chemical signals induce reveromycin production through a LuxR family regulator in Streptomyces sp. SN-593.</title>
        <authorList>
            <person name="Panthee S."/>
            <person name="Kito N."/>
            <person name="Hayashi T."/>
            <person name="Shimizu T."/>
            <person name="Ishikawa J."/>
            <person name="Hamamoto H."/>
            <person name="Osada H."/>
            <person name="Takahashi S."/>
        </authorList>
    </citation>
    <scope>NUCLEOTIDE SEQUENCE [LARGE SCALE GENOMIC DNA]</scope>
    <source>
        <strain evidence="2 3">SN-593</strain>
    </source>
</reference>
<name>A0A7U3UQS2_9ACTN</name>
<feature type="transmembrane region" description="Helical" evidence="1">
    <location>
        <begin position="129"/>
        <end position="149"/>
    </location>
</feature>
<evidence type="ECO:0000313" key="3">
    <source>
        <dbReference type="Proteomes" id="UP000595703"/>
    </source>
</evidence>
<reference evidence="2 3" key="1">
    <citation type="journal article" date="2010" name="J. Bacteriol.">
        <title>Biochemical characterization of a novel indole prenyltransferase from Streptomyces sp. SN-593.</title>
        <authorList>
            <person name="Takahashi S."/>
            <person name="Takagi H."/>
            <person name="Toyoda A."/>
            <person name="Uramoto M."/>
            <person name="Nogawa T."/>
            <person name="Ueki M."/>
            <person name="Sakaki Y."/>
            <person name="Osada H."/>
        </authorList>
    </citation>
    <scope>NUCLEOTIDE SEQUENCE [LARGE SCALE GENOMIC DNA]</scope>
    <source>
        <strain evidence="2 3">SN-593</strain>
    </source>
</reference>
<feature type="transmembrane region" description="Helical" evidence="1">
    <location>
        <begin position="155"/>
        <end position="177"/>
    </location>
</feature>
<organism evidence="2 3">
    <name type="scientific">Actinacidiphila reveromycinica</name>
    <dbReference type="NCBI Taxonomy" id="659352"/>
    <lineage>
        <taxon>Bacteria</taxon>
        <taxon>Bacillati</taxon>
        <taxon>Actinomycetota</taxon>
        <taxon>Actinomycetes</taxon>
        <taxon>Kitasatosporales</taxon>
        <taxon>Streptomycetaceae</taxon>
        <taxon>Actinacidiphila</taxon>
    </lineage>
</organism>
<feature type="transmembrane region" description="Helical" evidence="1">
    <location>
        <begin position="385"/>
        <end position="406"/>
    </location>
</feature>
<keyword evidence="3" id="KW-1185">Reference proteome</keyword>
<reference evidence="2 3" key="2">
    <citation type="journal article" date="2011" name="J. Antibiot.">
        <title>Furaquinocins I and J: novel polyketide isoprenoid hybrid compounds from Streptomyces reveromyceticus SN-593.</title>
        <authorList>
            <person name="Panthee S."/>
            <person name="Takahashi S."/>
            <person name="Takagi H."/>
            <person name="Nogawa T."/>
            <person name="Oowada E."/>
            <person name="Uramoto M."/>
            <person name="Osada H."/>
        </authorList>
    </citation>
    <scope>NUCLEOTIDE SEQUENCE [LARGE SCALE GENOMIC DNA]</scope>
    <source>
        <strain evidence="2 3">SN-593</strain>
    </source>
</reference>
<feature type="transmembrane region" description="Helical" evidence="1">
    <location>
        <begin position="360"/>
        <end position="378"/>
    </location>
</feature>
<accession>A0A7U3UQS2</accession>
<feature type="transmembrane region" description="Helical" evidence="1">
    <location>
        <begin position="279"/>
        <end position="306"/>
    </location>
</feature>
<dbReference type="EMBL" id="AP018365">
    <property type="protein sequence ID" value="BBA96948.1"/>
    <property type="molecule type" value="Genomic_DNA"/>
</dbReference>
<reference evidence="2 3" key="3">
    <citation type="journal article" date="2011" name="Nat. Chem. Biol.">
        <title>Reveromycin A biosynthesis uses RevG and RevJ for stereospecific spiroacetal formation.</title>
        <authorList>
            <person name="Takahashi S."/>
            <person name="Toyoda A."/>
            <person name="Sekiyama Y."/>
            <person name="Takagi H."/>
            <person name="Nogawa T."/>
            <person name="Uramoto M."/>
            <person name="Suzuki R."/>
            <person name="Koshino H."/>
            <person name="Kumano T."/>
            <person name="Panthee S."/>
            <person name="Dairi T."/>
            <person name="Ishikawa J."/>
            <person name="Ikeda H."/>
            <person name="Sakaki Y."/>
            <person name="Osada H."/>
        </authorList>
    </citation>
    <scope>NUCLEOTIDE SEQUENCE [LARGE SCALE GENOMIC DNA]</scope>
    <source>
        <strain evidence="2 3">SN-593</strain>
    </source>
</reference>
<proteinExistence type="predicted"/>
<keyword evidence="1" id="KW-0812">Transmembrane</keyword>
<feature type="transmembrane region" description="Helical" evidence="1">
    <location>
        <begin position="333"/>
        <end position="354"/>
    </location>
</feature>
<evidence type="ECO:0008006" key="4">
    <source>
        <dbReference type="Google" id="ProtNLM"/>
    </source>
</evidence>
<dbReference type="AlphaFoldDB" id="A0A7U3UQS2"/>
<feature type="transmembrane region" description="Helical" evidence="1">
    <location>
        <begin position="189"/>
        <end position="211"/>
    </location>
</feature>
<evidence type="ECO:0000313" key="2">
    <source>
        <dbReference type="EMBL" id="BBA96948.1"/>
    </source>
</evidence>
<dbReference type="Proteomes" id="UP000595703">
    <property type="component" value="Chromosome"/>
</dbReference>
<dbReference type="Gene3D" id="3.10.20.90">
    <property type="entry name" value="Phosphatidylinositol 3-kinase Catalytic Subunit, Chain A, domain 1"/>
    <property type="match status" value="1"/>
</dbReference>
<dbReference type="KEGG" id="arev:RVR_2482"/>
<sequence>MSKPHRALQGHHLVDEHCRITVVGERRQVDLAVPAGAPITTYVNSLAGMCGQPQTDVMPSAWSLALTAHEPFAPERSLAESGVVDGQVLYLCDVTAHEFDEPVVHDVAERVAEVATGVLEHGWSARARVLTVAVVGVLWLLATVTVSLFCGRMAYGVVADVAVSAGLVLPALAWVAGERRWPLPWRLRETLALSAVPLLAFAVRAMAVAAWPAKGDGPGGALSRAGFTLDALAVGALLGALLAYVAAFGILTCTVLGAAAVAASVGTLVALTGGGGTELAAVTAACVFVLLTWTVQAAGGLVGYVFRRDSVRLPESEGTDEDRVALAVASARTLLVAWTVFLSAVEATALVALAVSGSRYGVMLAACLGVALVLRAGGGRLTAEVVPVGVAGAAGLCTVLLLGAGHLGWTGWTAPGAACLVAVGLLGYGFRNLMRGSGVLERTRAGWVTSLASVLGGAGIALAVATFGVFGWVLEFGQRL</sequence>
<feature type="transmembrane region" description="Helical" evidence="1">
    <location>
        <begin position="412"/>
        <end position="430"/>
    </location>
</feature>
<protein>
    <recommendedName>
        <fullName evidence="4">Type VII secretion integral membrane protein EccD</fullName>
    </recommendedName>
</protein>
<evidence type="ECO:0000256" key="1">
    <source>
        <dbReference type="SAM" id="Phobius"/>
    </source>
</evidence>
<feature type="transmembrane region" description="Helical" evidence="1">
    <location>
        <begin position="231"/>
        <end position="248"/>
    </location>
</feature>
<dbReference type="Pfam" id="PF08817">
    <property type="entry name" value="YukD"/>
    <property type="match status" value="1"/>
</dbReference>
<gene>
    <name evidence="2" type="ORF">RVR_2482</name>
</gene>
<feature type="transmembrane region" description="Helical" evidence="1">
    <location>
        <begin position="451"/>
        <end position="474"/>
    </location>
</feature>
<dbReference type="InterPro" id="IPR024962">
    <property type="entry name" value="YukD-like"/>
</dbReference>
<keyword evidence="1" id="KW-0472">Membrane</keyword>